<dbReference type="EMBL" id="PCRE01000051">
    <property type="protein sequence ID" value="PIP14703.1"/>
    <property type="molecule type" value="Genomic_DNA"/>
</dbReference>
<protein>
    <recommendedName>
        <fullName evidence="3">Septum formation initiator</fullName>
    </recommendedName>
</protein>
<reference evidence="1 2" key="1">
    <citation type="submission" date="2017-09" db="EMBL/GenBank/DDBJ databases">
        <title>Depth-based differentiation of microbial function through sediment-hosted aquifers and enrichment of novel symbionts in the deep terrestrial subsurface.</title>
        <authorList>
            <person name="Probst A.J."/>
            <person name="Ladd B."/>
            <person name="Jarett J.K."/>
            <person name="Geller-Mcgrath D.E."/>
            <person name="Sieber C.M."/>
            <person name="Emerson J.B."/>
            <person name="Anantharaman K."/>
            <person name="Thomas B.C."/>
            <person name="Malmstrom R."/>
            <person name="Stieglmeier M."/>
            <person name="Klingl A."/>
            <person name="Woyke T."/>
            <person name="Ryan C.M."/>
            <person name="Banfield J.F."/>
        </authorList>
    </citation>
    <scope>NUCLEOTIDE SEQUENCE [LARGE SCALE GENOMIC DNA]</scope>
    <source>
        <strain evidence="1">CG23_combo_of_CG06-09_8_20_14_all_35_49</strain>
    </source>
</reference>
<accession>A0A2G9Y7K8</accession>
<evidence type="ECO:0000313" key="2">
    <source>
        <dbReference type="Proteomes" id="UP000231025"/>
    </source>
</evidence>
<evidence type="ECO:0000313" key="1">
    <source>
        <dbReference type="EMBL" id="PIP14703.1"/>
    </source>
</evidence>
<evidence type="ECO:0008006" key="3">
    <source>
        <dbReference type="Google" id="ProtNLM"/>
    </source>
</evidence>
<sequence length="111" mass="13317">MKLIRKIGFVLLLLFLFSSLLRNILDYKNKYQFYLDYKNDYEKEKKRNIELKTEVVKKKSLTEVEKTIRDKLNLLQPNEIAIILPTPSPSLISVTPTPAPNWQQWWQLFFK</sequence>
<name>A0A2G9Y7K8_9BACT</name>
<gene>
    <name evidence="1" type="ORF">COX47_03705</name>
</gene>
<dbReference type="Proteomes" id="UP000231025">
    <property type="component" value="Unassembled WGS sequence"/>
</dbReference>
<dbReference type="AlphaFoldDB" id="A0A2G9Y7K8"/>
<comment type="caution">
    <text evidence="1">The sequence shown here is derived from an EMBL/GenBank/DDBJ whole genome shotgun (WGS) entry which is preliminary data.</text>
</comment>
<organism evidence="1 2">
    <name type="scientific">Candidatus Roizmanbacteria bacterium CG23_combo_of_CG06-09_8_20_14_all_35_49</name>
    <dbReference type="NCBI Taxonomy" id="1974863"/>
    <lineage>
        <taxon>Bacteria</taxon>
        <taxon>Candidatus Roizmaniibacteriota</taxon>
    </lineage>
</organism>
<proteinExistence type="predicted"/>
<dbReference type="InterPro" id="IPR007060">
    <property type="entry name" value="FtsL/DivIC"/>
</dbReference>
<dbReference type="Pfam" id="PF04977">
    <property type="entry name" value="DivIC"/>
    <property type="match status" value="1"/>
</dbReference>